<evidence type="ECO:0000256" key="1">
    <source>
        <dbReference type="SAM" id="MobiDB-lite"/>
    </source>
</evidence>
<feature type="region of interest" description="Disordered" evidence="1">
    <location>
        <begin position="71"/>
        <end position="95"/>
    </location>
</feature>
<accession>A0A518G415</accession>
<gene>
    <name evidence="2" type="ORF">Q31a_16440</name>
</gene>
<reference evidence="2 3" key="1">
    <citation type="submission" date="2019-02" db="EMBL/GenBank/DDBJ databases">
        <title>Deep-cultivation of Planctomycetes and their phenomic and genomic characterization uncovers novel biology.</title>
        <authorList>
            <person name="Wiegand S."/>
            <person name="Jogler M."/>
            <person name="Boedeker C."/>
            <person name="Pinto D."/>
            <person name="Vollmers J."/>
            <person name="Rivas-Marin E."/>
            <person name="Kohn T."/>
            <person name="Peeters S.H."/>
            <person name="Heuer A."/>
            <person name="Rast P."/>
            <person name="Oberbeckmann S."/>
            <person name="Bunk B."/>
            <person name="Jeske O."/>
            <person name="Meyerdierks A."/>
            <person name="Storesund J.E."/>
            <person name="Kallscheuer N."/>
            <person name="Luecker S."/>
            <person name="Lage O.M."/>
            <person name="Pohl T."/>
            <person name="Merkel B.J."/>
            <person name="Hornburger P."/>
            <person name="Mueller R.-W."/>
            <person name="Bruemmer F."/>
            <person name="Labrenz M."/>
            <person name="Spormann A.M."/>
            <person name="Op den Camp H."/>
            <person name="Overmann J."/>
            <person name="Amann R."/>
            <person name="Jetten M.S.M."/>
            <person name="Mascher T."/>
            <person name="Medema M.H."/>
            <person name="Devos D.P."/>
            <person name="Kaster A.-K."/>
            <person name="Ovreas L."/>
            <person name="Rohde M."/>
            <person name="Galperin M.Y."/>
            <person name="Jogler C."/>
        </authorList>
    </citation>
    <scope>NUCLEOTIDE SEQUENCE [LARGE SCALE GENOMIC DNA]</scope>
    <source>
        <strain evidence="2 3">Q31a</strain>
    </source>
</reference>
<evidence type="ECO:0000313" key="2">
    <source>
        <dbReference type="EMBL" id="QDV23346.1"/>
    </source>
</evidence>
<dbReference type="EMBL" id="CP036298">
    <property type="protein sequence ID" value="QDV23346.1"/>
    <property type="molecule type" value="Genomic_DNA"/>
</dbReference>
<sequence>MPPNSFYFLVKEHSLHASKEHGSPWRNFVSRKITWRTEMNYGFIKQFVLAGMLVTIWPIAADAQPPKTAQLYQQAVSAPPHSTARPQQGPHGGTLKQVGSLQLETVLSQGGIALFVFDRDGQPMSVEQGRGAASLRIEGNAKRYRYDLLPDGKGGLTAPVNLSKIAGQQIEIELQLIGLSGIGSLPLTLQEVATVPVSELQLASAAIARQKICPVSGKPLGSMGDPLAVNVQGKIVYVCCAGCTDAIHSNPAQYAAGRPKILISSATAADAALIAQQKVCPVMDEPLGGMGQPIKVLIGEHPIYLCCKGCIKKVQAEPAKYLAMVYGSAPAVVAEGSDQVRPGIFKVSAIDAPFVAAQKRCPVMDEPLEAMGGPFKVNADGRAIYICCPGCAKKIAAEPQKYLAILAEQGISAPTIR</sequence>
<dbReference type="Proteomes" id="UP000318017">
    <property type="component" value="Chromosome"/>
</dbReference>
<proteinExistence type="predicted"/>
<dbReference type="AlphaFoldDB" id="A0A518G415"/>
<keyword evidence="3" id="KW-1185">Reference proteome</keyword>
<dbReference type="KEGG" id="ahel:Q31a_16440"/>
<evidence type="ECO:0000313" key="3">
    <source>
        <dbReference type="Proteomes" id="UP000318017"/>
    </source>
</evidence>
<name>A0A518G415_9BACT</name>
<protein>
    <submittedName>
        <fullName evidence="2">Archaeal TRASH domain protein</fullName>
    </submittedName>
</protein>
<organism evidence="2 3">
    <name type="scientific">Aureliella helgolandensis</name>
    <dbReference type="NCBI Taxonomy" id="2527968"/>
    <lineage>
        <taxon>Bacteria</taxon>
        <taxon>Pseudomonadati</taxon>
        <taxon>Planctomycetota</taxon>
        <taxon>Planctomycetia</taxon>
        <taxon>Pirellulales</taxon>
        <taxon>Pirellulaceae</taxon>
        <taxon>Aureliella</taxon>
    </lineage>
</organism>